<evidence type="ECO:0000256" key="9">
    <source>
        <dbReference type="ARBA" id="ARBA00022842"/>
    </source>
</evidence>
<dbReference type="EMBL" id="FOLO01000017">
    <property type="protein sequence ID" value="SFC74676.1"/>
    <property type="molecule type" value="Genomic_DNA"/>
</dbReference>
<dbReference type="Gene3D" id="3.10.520.10">
    <property type="entry name" value="ApbE-like domains"/>
    <property type="match status" value="1"/>
</dbReference>
<gene>
    <name evidence="12" type="ORF">SAMN02745724_02435</name>
</gene>
<comment type="similarity">
    <text evidence="2">Belongs to the ApbE family.</text>
</comment>
<organism evidence="12 13">
    <name type="scientific">Pseudoalteromonas denitrificans DSM 6059</name>
    <dbReference type="NCBI Taxonomy" id="1123010"/>
    <lineage>
        <taxon>Bacteria</taxon>
        <taxon>Pseudomonadati</taxon>
        <taxon>Pseudomonadota</taxon>
        <taxon>Gammaproteobacteria</taxon>
        <taxon>Alteromonadales</taxon>
        <taxon>Pseudoalteromonadaceae</taxon>
        <taxon>Pseudoalteromonas</taxon>
    </lineage>
</organism>
<keyword evidence="7" id="KW-0479">Metal-binding</keyword>
<evidence type="ECO:0000313" key="13">
    <source>
        <dbReference type="Proteomes" id="UP000198862"/>
    </source>
</evidence>
<dbReference type="InterPro" id="IPR024932">
    <property type="entry name" value="ApbE"/>
</dbReference>
<accession>A0A1I1LNZ7</accession>
<dbReference type="Proteomes" id="UP000198862">
    <property type="component" value="Unassembled WGS sequence"/>
</dbReference>
<sequence length="284" mass="31262">MTVNCQLMLIGEDQKVLIDAASAIELQTLALEKKYNFYAKNSWLNYHINNRGLSQVVLDTQSAAVFSCVRELSVATQGLFDITTGTLKRAAQSNKLQSLDLLFEKYQHAIGLDSWSINGPILTFKSPETQFDLGGVIKEYAVDQAMTLCRKLDINSGLINFGGDVISWGCKPDGSPFRVAIQNPLEPSKVCGSICLKNQAMATSGHYERQFKYGSQAYSHILTNKQINQKVISVSVISNSVLTSGIFSTALCIKPSLSNKVKSIIAPLFIDDQLKFHRDPSSLT</sequence>
<dbReference type="GO" id="GO:0016740">
    <property type="term" value="F:transferase activity"/>
    <property type="evidence" value="ECO:0007669"/>
    <property type="project" value="UniProtKB-KW"/>
</dbReference>
<dbReference type="AlphaFoldDB" id="A0A1I1LNZ7"/>
<keyword evidence="13" id="KW-1185">Reference proteome</keyword>
<evidence type="ECO:0000313" key="12">
    <source>
        <dbReference type="EMBL" id="SFC74676.1"/>
    </source>
</evidence>
<evidence type="ECO:0000256" key="3">
    <source>
        <dbReference type="ARBA" id="ARBA00011955"/>
    </source>
</evidence>
<evidence type="ECO:0000256" key="2">
    <source>
        <dbReference type="ARBA" id="ARBA00008282"/>
    </source>
</evidence>
<dbReference type="Pfam" id="PF02424">
    <property type="entry name" value="ApbE"/>
    <property type="match status" value="1"/>
</dbReference>
<dbReference type="RefSeq" id="WP_091984075.1">
    <property type="nucleotide sequence ID" value="NZ_FOLO01000017.1"/>
</dbReference>
<evidence type="ECO:0000256" key="6">
    <source>
        <dbReference type="ARBA" id="ARBA00022679"/>
    </source>
</evidence>
<dbReference type="STRING" id="1123010.SAMN02745724_02435"/>
<proteinExistence type="inferred from homology"/>
<dbReference type="PANTHER" id="PTHR30040">
    <property type="entry name" value="THIAMINE BIOSYNTHESIS LIPOPROTEIN APBE"/>
    <property type="match status" value="1"/>
</dbReference>
<evidence type="ECO:0000256" key="5">
    <source>
        <dbReference type="ARBA" id="ARBA00022630"/>
    </source>
</evidence>
<evidence type="ECO:0000256" key="8">
    <source>
        <dbReference type="ARBA" id="ARBA00022827"/>
    </source>
</evidence>
<keyword evidence="8" id="KW-0274">FAD</keyword>
<evidence type="ECO:0000256" key="11">
    <source>
        <dbReference type="ARBA" id="ARBA00048540"/>
    </source>
</evidence>
<evidence type="ECO:0000256" key="4">
    <source>
        <dbReference type="ARBA" id="ARBA00016337"/>
    </source>
</evidence>
<evidence type="ECO:0000256" key="1">
    <source>
        <dbReference type="ARBA" id="ARBA00001946"/>
    </source>
</evidence>
<comment type="cofactor">
    <cofactor evidence="1">
        <name>Mg(2+)</name>
        <dbReference type="ChEBI" id="CHEBI:18420"/>
    </cofactor>
</comment>
<protein>
    <recommendedName>
        <fullName evidence="4">FAD:protein FMN transferase</fullName>
        <ecNumber evidence="3">2.7.1.180</ecNumber>
    </recommendedName>
    <alternativeName>
        <fullName evidence="10">Flavin transferase</fullName>
    </alternativeName>
</protein>
<keyword evidence="9" id="KW-0460">Magnesium</keyword>
<keyword evidence="6" id="KW-0808">Transferase</keyword>
<evidence type="ECO:0000256" key="7">
    <source>
        <dbReference type="ARBA" id="ARBA00022723"/>
    </source>
</evidence>
<name>A0A1I1LNZ7_9GAMM</name>
<dbReference type="EC" id="2.7.1.180" evidence="3"/>
<dbReference type="GO" id="GO:0046872">
    <property type="term" value="F:metal ion binding"/>
    <property type="evidence" value="ECO:0007669"/>
    <property type="project" value="UniProtKB-KW"/>
</dbReference>
<keyword evidence="5" id="KW-0285">Flavoprotein</keyword>
<evidence type="ECO:0000256" key="10">
    <source>
        <dbReference type="ARBA" id="ARBA00031306"/>
    </source>
</evidence>
<keyword evidence="12" id="KW-0449">Lipoprotein</keyword>
<reference evidence="12 13" key="1">
    <citation type="submission" date="2016-10" db="EMBL/GenBank/DDBJ databases">
        <authorList>
            <person name="de Groot N.N."/>
        </authorList>
    </citation>
    <scope>NUCLEOTIDE SEQUENCE [LARGE SCALE GENOMIC DNA]</scope>
    <source>
        <strain evidence="12 13">DSM 6059</strain>
    </source>
</reference>
<comment type="catalytic activity">
    <reaction evidence="11">
        <text>L-threonyl-[protein] + FAD = FMN-L-threonyl-[protein] + AMP + H(+)</text>
        <dbReference type="Rhea" id="RHEA:36847"/>
        <dbReference type="Rhea" id="RHEA-COMP:11060"/>
        <dbReference type="Rhea" id="RHEA-COMP:11061"/>
        <dbReference type="ChEBI" id="CHEBI:15378"/>
        <dbReference type="ChEBI" id="CHEBI:30013"/>
        <dbReference type="ChEBI" id="CHEBI:57692"/>
        <dbReference type="ChEBI" id="CHEBI:74257"/>
        <dbReference type="ChEBI" id="CHEBI:456215"/>
        <dbReference type="EC" id="2.7.1.180"/>
    </reaction>
</comment>
<dbReference type="PANTHER" id="PTHR30040:SF2">
    <property type="entry name" value="FAD:PROTEIN FMN TRANSFERASE"/>
    <property type="match status" value="1"/>
</dbReference>
<dbReference type="OrthoDB" id="9778595at2"/>
<dbReference type="InterPro" id="IPR003374">
    <property type="entry name" value="ApbE-like_sf"/>
</dbReference>
<dbReference type="SUPFAM" id="SSF143631">
    <property type="entry name" value="ApbE-like"/>
    <property type="match status" value="1"/>
</dbReference>